<reference evidence="2 3" key="1">
    <citation type="submission" date="2023-03" db="EMBL/GenBank/DDBJ databases">
        <title>Genome insight into feeding habits of ladybird beetles.</title>
        <authorList>
            <person name="Li H.-S."/>
            <person name="Huang Y.-H."/>
            <person name="Pang H."/>
        </authorList>
    </citation>
    <scope>NUCLEOTIDE SEQUENCE [LARGE SCALE GENOMIC DNA]</scope>
    <source>
        <strain evidence="2">SYSU_2023b</strain>
        <tissue evidence="2">Whole body</tissue>
    </source>
</reference>
<comment type="caution">
    <text evidence="2">The sequence shown here is derived from an EMBL/GenBank/DDBJ whole genome shotgun (WGS) entry which is preliminary data.</text>
</comment>
<evidence type="ECO:0000313" key="2">
    <source>
        <dbReference type="EMBL" id="KAK9885930.1"/>
    </source>
</evidence>
<dbReference type="AlphaFoldDB" id="A0AAW1UXS4"/>
<evidence type="ECO:0000313" key="3">
    <source>
        <dbReference type="Proteomes" id="UP001431783"/>
    </source>
</evidence>
<keyword evidence="1" id="KW-0472">Membrane</keyword>
<name>A0AAW1UXS4_9CUCU</name>
<dbReference type="Proteomes" id="UP001431783">
    <property type="component" value="Unassembled WGS sequence"/>
</dbReference>
<feature type="transmembrane region" description="Helical" evidence="1">
    <location>
        <begin position="12"/>
        <end position="35"/>
    </location>
</feature>
<evidence type="ECO:0000256" key="1">
    <source>
        <dbReference type="SAM" id="Phobius"/>
    </source>
</evidence>
<gene>
    <name evidence="2" type="ORF">WA026_013808</name>
</gene>
<keyword evidence="1" id="KW-0812">Transmembrane</keyword>
<keyword evidence="1" id="KW-1133">Transmembrane helix</keyword>
<sequence>MLYKLPTKHCDNFQIIVIILHCVKWICTSSVVLLWGRFRFSRSGGAPCRGGFRRGVRDTGHAQADHASPSYAVAAPSQEVLQE</sequence>
<accession>A0AAW1UXS4</accession>
<dbReference type="EMBL" id="JARQZJ010000097">
    <property type="protein sequence ID" value="KAK9885930.1"/>
    <property type="molecule type" value="Genomic_DNA"/>
</dbReference>
<protein>
    <submittedName>
        <fullName evidence="2">Uncharacterized protein</fullName>
    </submittedName>
</protein>
<proteinExistence type="predicted"/>
<keyword evidence="3" id="KW-1185">Reference proteome</keyword>
<organism evidence="2 3">
    <name type="scientific">Henosepilachna vigintioctopunctata</name>
    <dbReference type="NCBI Taxonomy" id="420089"/>
    <lineage>
        <taxon>Eukaryota</taxon>
        <taxon>Metazoa</taxon>
        <taxon>Ecdysozoa</taxon>
        <taxon>Arthropoda</taxon>
        <taxon>Hexapoda</taxon>
        <taxon>Insecta</taxon>
        <taxon>Pterygota</taxon>
        <taxon>Neoptera</taxon>
        <taxon>Endopterygota</taxon>
        <taxon>Coleoptera</taxon>
        <taxon>Polyphaga</taxon>
        <taxon>Cucujiformia</taxon>
        <taxon>Coccinelloidea</taxon>
        <taxon>Coccinellidae</taxon>
        <taxon>Epilachninae</taxon>
        <taxon>Epilachnini</taxon>
        <taxon>Henosepilachna</taxon>
    </lineage>
</organism>